<dbReference type="EMBL" id="GL732589">
    <property type="protein sequence ID" value="EFX73544.1"/>
    <property type="molecule type" value="Genomic_DNA"/>
</dbReference>
<proteinExistence type="predicted"/>
<dbReference type="KEGG" id="dpx:DAPPUDRAFT_252881"/>
<dbReference type="HOGENOM" id="CLU_1788807_0_0_1"/>
<keyword evidence="2" id="KW-1185">Reference proteome</keyword>
<accession>E9H3P3</accession>
<dbReference type="Proteomes" id="UP000000305">
    <property type="component" value="Unassembled WGS sequence"/>
</dbReference>
<evidence type="ECO:0008006" key="3">
    <source>
        <dbReference type="Google" id="ProtNLM"/>
    </source>
</evidence>
<dbReference type="AlphaFoldDB" id="E9H3P3"/>
<name>E9H3P3_DAPPU</name>
<sequence>MACGEEKESRSPEDIGFTFIASVVSRIQWTAVPKEASGIYQCRDSNDVSQSTSNATLIVANSSQHYDGRFHGRIQDQENKVPIFQRGERRNTVNFFYVKDSPFESGPFEQGKDQELLHGDLAARHVLLADDKIVNIVNFIFLWHA</sequence>
<gene>
    <name evidence="1" type="ORF">DAPPUDRAFT_252881</name>
</gene>
<evidence type="ECO:0000313" key="1">
    <source>
        <dbReference type="EMBL" id="EFX73544.1"/>
    </source>
</evidence>
<organism evidence="1 2">
    <name type="scientific">Daphnia pulex</name>
    <name type="common">Water flea</name>
    <dbReference type="NCBI Taxonomy" id="6669"/>
    <lineage>
        <taxon>Eukaryota</taxon>
        <taxon>Metazoa</taxon>
        <taxon>Ecdysozoa</taxon>
        <taxon>Arthropoda</taxon>
        <taxon>Crustacea</taxon>
        <taxon>Branchiopoda</taxon>
        <taxon>Diplostraca</taxon>
        <taxon>Cladocera</taxon>
        <taxon>Anomopoda</taxon>
        <taxon>Daphniidae</taxon>
        <taxon>Daphnia</taxon>
    </lineage>
</organism>
<reference evidence="1 2" key="1">
    <citation type="journal article" date="2011" name="Science">
        <title>The ecoresponsive genome of Daphnia pulex.</title>
        <authorList>
            <person name="Colbourne J.K."/>
            <person name="Pfrender M.E."/>
            <person name="Gilbert D."/>
            <person name="Thomas W.K."/>
            <person name="Tucker A."/>
            <person name="Oakley T.H."/>
            <person name="Tokishita S."/>
            <person name="Aerts A."/>
            <person name="Arnold G.J."/>
            <person name="Basu M.K."/>
            <person name="Bauer D.J."/>
            <person name="Caceres C.E."/>
            <person name="Carmel L."/>
            <person name="Casola C."/>
            <person name="Choi J.H."/>
            <person name="Detter J.C."/>
            <person name="Dong Q."/>
            <person name="Dusheyko S."/>
            <person name="Eads B.D."/>
            <person name="Frohlich T."/>
            <person name="Geiler-Samerotte K.A."/>
            <person name="Gerlach D."/>
            <person name="Hatcher P."/>
            <person name="Jogdeo S."/>
            <person name="Krijgsveld J."/>
            <person name="Kriventseva E.V."/>
            <person name="Kultz D."/>
            <person name="Laforsch C."/>
            <person name="Lindquist E."/>
            <person name="Lopez J."/>
            <person name="Manak J.R."/>
            <person name="Muller J."/>
            <person name="Pangilinan J."/>
            <person name="Patwardhan R.P."/>
            <person name="Pitluck S."/>
            <person name="Pritham E.J."/>
            <person name="Rechtsteiner A."/>
            <person name="Rho M."/>
            <person name="Rogozin I.B."/>
            <person name="Sakarya O."/>
            <person name="Salamov A."/>
            <person name="Schaack S."/>
            <person name="Shapiro H."/>
            <person name="Shiga Y."/>
            <person name="Skalitzky C."/>
            <person name="Smith Z."/>
            <person name="Souvorov A."/>
            <person name="Sung W."/>
            <person name="Tang Z."/>
            <person name="Tsuchiya D."/>
            <person name="Tu H."/>
            <person name="Vos H."/>
            <person name="Wang M."/>
            <person name="Wolf Y.I."/>
            <person name="Yamagata H."/>
            <person name="Yamada T."/>
            <person name="Ye Y."/>
            <person name="Shaw J.R."/>
            <person name="Andrews J."/>
            <person name="Crease T.J."/>
            <person name="Tang H."/>
            <person name="Lucas S.M."/>
            <person name="Robertson H.M."/>
            <person name="Bork P."/>
            <person name="Koonin E.V."/>
            <person name="Zdobnov E.M."/>
            <person name="Grigoriev I.V."/>
            <person name="Lynch M."/>
            <person name="Boore J.L."/>
        </authorList>
    </citation>
    <scope>NUCLEOTIDE SEQUENCE [LARGE SCALE GENOMIC DNA]</scope>
</reference>
<dbReference type="InParanoid" id="E9H3P3"/>
<evidence type="ECO:0000313" key="2">
    <source>
        <dbReference type="Proteomes" id="UP000000305"/>
    </source>
</evidence>
<protein>
    <recommendedName>
        <fullName evidence="3">Ig-like domain-containing protein</fullName>
    </recommendedName>
</protein>